<proteinExistence type="predicted"/>
<reference evidence="1" key="1">
    <citation type="submission" date="2007-10" db="EMBL/GenBank/DDBJ databases">
        <authorList>
            <person name="Fulton L."/>
            <person name="Clifton S."/>
            <person name="Fulton B."/>
            <person name="Xu J."/>
            <person name="Minx P."/>
            <person name="Pepin K.H."/>
            <person name="Johnson M."/>
            <person name="Thiruvilangam P."/>
            <person name="Bhonagiri V."/>
            <person name="Nash W.E."/>
            <person name="Mardis E.R."/>
            <person name="Wilson R.K."/>
        </authorList>
    </citation>
    <scope>NUCLEOTIDE SEQUENCE [LARGE SCALE GENOMIC DNA]</scope>
    <source>
        <strain evidence="1">DSM 17216</strain>
    </source>
</reference>
<keyword evidence="2" id="KW-1185">Reference proteome</keyword>
<organism evidence="1 2">
    <name type="scientific">Alistipes putredinis DSM 17216</name>
    <dbReference type="NCBI Taxonomy" id="445970"/>
    <lineage>
        <taxon>Bacteria</taxon>
        <taxon>Pseudomonadati</taxon>
        <taxon>Bacteroidota</taxon>
        <taxon>Bacteroidia</taxon>
        <taxon>Bacteroidales</taxon>
        <taxon>Rikenellaceae</taxon>
        <taxon>Alistipes</taxon>
    </lineage>
</organism>
<reference evidence="1" key="2">
    <citation type="submission" date="2013-09" db="EMBL/GenBank/DDBJ databases">
        <title>Draft genome sequence of Alistipes putredinis (DSM 17216).</title>
        <authorList>
            <person name="Sudarsanam P."/>
            <person name="Ley R."/>
            <person name="Guruge J."/>
            <person name="Turnbaugh P.J."/>
            <person name="Mahowald M."/>
            <person name="Liep D."/>
            <person name="Gordon J."/>
        </authorList>
    </citation>
    <scope>NUCLEOTIDE SEQUENCE</scope>
    <source>
        <strain evidence="1">DSM 17216</strain>
    </source>
</reference>
<name>B0MZL4_9BACT</name>
<dbReference type="eggNOG" id="ENOG50346MZ">
    <property type="taxonomic scope" value="Bacteria"/>
</dbReference>
<evidence type="ECO:0000313" key="2">
    <source>
        <dbReference type="Proteomes" id="UP000005819"/>
    </source>
</evidence>
<dbReference type="GeneID" id="73802975"/>
<sequence>MKMKGPFLPSKQLLVFNGAYVLIAVVRSLHSAADFSGINLQSISFSCTGKYVATGGFYFRHAHPDVQIDLSDLDNLTLQEYDRLCGVERRYFTVREMAHKRQAYDQRRKEFRKFCKQRDLEEKKNEK</sequence>
<dbReference type="Proteomes" id="UP000005819">
    <property type="component" value="Unassembled WGS sequence"/>
</dbReference>
<dbReference type="AlphaFoldDB" id="B0MZL4"/>
<dbReference type="HOGENOM" id="CLU_164534_0_0_10"/>
<accession>B0MZL4</accession>
<dbReference type="EMBL" id="ABFK02000020">
    <property type="protein sequence ID" value="EDS03050.1"/>
    <property type="molecule type" value="Genomic_DNA"/>
</dbReference>
<evidence type="ECO:0000313" key="1">
    <source>
        <dbReference type="EMBL" id="EDS03050.1"/>
    </source>
</evidence>
<dbReference type="RefSeq" id="WP_004328631.1">
    <property type="nucleotide sequence ID" value="NZ_DS499577.1"/>
</dbReference>
<protein>
    <submittedName>
        <fullName evidence="1">Uncharacterized protein</fullName>
    </submittedName>
</protein>
<gene>
    <name evidence="1" type="ORF">ALIPUT_02588</name>
</gene>
<comment type="caution">
    <text evidence="1">The sequence shown here is derived from an EMBL/GenBank/DDBJ whole genome shotgun (WGS) entry which is preliminary data.</text>
</comment>